<evidence type="ECO:0000313" key="1">
    <source>
        <dbReference type="EMBL" id="KAF9466943.1"/>
    </source>
</evidence>
<proteinExistence type="predicted"/>
<dbReference type="OrthoDB" id="2891411at2759"/>
<dbReference type="AlphaFoldDB" id="A0A9P6CNS1"/>
<evidence type="ECO:0008006" key="3">
    <source>
        <dbReference type="Google" id="ProtNLM"/>
    </source>
</evidence>
<reference evidence="1" key="1">
    <citation type="submission" date="2020-11" db="EMBL/GenBank/DDBJ databases">
        <authorList>
            <consortium name="DOE Joint Genome Institute"/>
            <person name="Ahrendt S."/>
            <person name="Riley R."/>
            <person name="Andreopoulos W."/>
            <person name="Labutti K."/>
            <person name="Pangilinan J."/>
            <person name="Ruiz-Duenas F.J."/>
            <person name="Barrasa J.M."/>
            <person name="Sanchez-Garcia M."/>
            <person name="Camarero S."/>
            <person name="Miyauchi S."/>
            <person name="Serrano A."/>
            <person name="Linde D."/>
            <person name="Babiker R."/>
            <person name="Drula E."/>
            <person name="Ayuso-Fernandez I."/>
            <person name="Pacheco R."/>
            <person name="Padilla G."/>
            <person name="Ferreira P."/>
            <person name="Barriuso J."/>
            <person name="Kellner H."/>
            <person name="Castanera R."/>
            <person name="Alfaro M."/>
            <person name="Ramirez L."/>
            <person name="Pisabarro A.G."/>
            <person name="Kuo A."/>
            <person name="Tritt A."/>
            <person name="Lipzen A."/>
            <person name="He G."/>
            <person name="Yan M."/>
            <person name="Ng V."/>
            <person name="Cullen D."/>
            <person name="Martin F."/>
            <person name="Rosso M.-N."/>
            <person name="Henrissat B."/>
            <person name="Hibbett D."/>
            <person name="Martinez A.T."/>
            <person name="Grigoriev I.V."/>
        </authorList>
    </citation>
    <scope>NUCLEOTIDE SEQUENCE</scope>
    <source>
        <strain evidence="1">CBS 247.69</strain>
    </source>
</reference>
<accession>A0A9P6CNS1</accession>
<dbReference type="EMBL" id="MU150239">
    <property type="protein sequence ID" value="KAF9466943.1"/>
    <property type="molecule type" value="Genomic_DNA"/>
</dbReference>
<gene>
    <name evidence="1" type="ORF">BDZ94DRAFT_1319107</name>
</gene>
<keyword evidence="2" id="KW-1185">Reference proteome</keyword>
<dbReference type="Proteomes" id="UP000807353">
    <property type="component" value="Unassembled WGS sequence"/>
</dbReference>
<sequence length="198" mass="22279">MRVVRVYRTALSNAHFQMASRTRAGKGFSREEILAHQGALRAGPMNTTGFPALPVELLLEISSYLPSVEIPKFTKIVHGPRYLDRARVLRGLSQMCQSRGAYNKIHWEKELATELVRQPETVTIPDPTLAQIVNVFITNHSSKNVMIELARCLALFPNLHTIQILGQDGPEPVIRKAFFGMQFSSVRTVVIPMHARHI</sequence>
<name>A0A9P6CNS1_9AGAR</name>
<evidence type="ECO:0000313" key="2">
    <source>
        <dbReference type="Proteomes" id="UP000807353"/>
    </source>
</evidence>
<comment type="caution">
    <text evidence="1">The sequence shown here is derived from an EMBL/GenBank/DDBJ whole genome shotgun (WGS) entry which is preliminary data.</text>
</comment>
<protein>
    <recommendedName>
        <fullName evidence="3">F-box domain-containing protein</fullName>
    </recommendedName>
</protein>
<organism evidence="1 2">
    <name type="scientific">Collybia nuda</name>
    <dbReference type="NCBI Taxonomy" id="64659"/>
    <lineage>
        <taxon>Eukaryota</taxon>
        <taxon>Fungi</taxon>
        <taxon>Dikarya</taxon>
        <taxon>Basidiomycota</taxon>
        <taxon>Agaricomycotina</taxon>
        <taxon>Agaricomycetes</taxon>
        <taxon>Agaricomycetidae</taxon>
        <taxon>Agaricales</taxon>
        <taxon>Tricholomatineae</taxon>
        <taxon>Clitocybaceae</taxon>
        <taxon>Collybia</taxon>
    </lineage>
</organism>